<sequence length="58" mass="6586">MIRHILRMTMWARRPPSRARVRLVLGVLLLCAVLVAVERLFGWPGALTLEPLGRGPLR</sequence>
<name>A0A1H0A706_9RHOB</name>
<organism evidence="1 2">
    <name type="scientific">Lutimaribacter pacificus</name>
    <dbReference type="NCBI Taxonomy" id="391948"/>
    <lineage>
        <taxon>Bacteria</taxon>
        <taxon>Pseudomonadati</taxon>
        <taxon>Pseudomonadota</taxon>
        <taxon>Alphaproteobacteria</taxon>
        <taxon>Rhodobacterales</taxon>
        <taxon>Roseobacteraceae</taxon>
        <taxon>Lutimaribacter</taxon>
    </lineage>
</organism>
<gene>
    <name evidence="1" type="ORF">SAMN05444142_1011160</name>
</gene>
<keyword evidence="2" id="KW-1185">Reference proteome</keyword>
<dbReference type="Proteomes" id="UP000324252">
    <property type="component" value="Unassembled WGS sequence"/>
</dbReference>
<reference evidence="1 2" key="1">
    <citation type="submission" date="2016-11" db="EMBL/GenBank/DDBJ databases">
        <authorList>
            <person name="Varghese N."/>
            <person name="Submissions S."/>
        </authorList>
    </citation>
    <scope>NUCLEOTIDE SEQUENCE [LARGE SCALE GENOMIC DNA]</scope>
    <source>
        <strain evidence="1 2">DSM 29620</strain>
    </source>
</reference>
<proteinExistence type="predicted"/>
<evidence type="ECO:0000313" key="2">
    <source>
        <dbReference type="Proteomes" id="UP000324252"/>
    </source>
</evidence>
<evidence type="ECO:0000313" key="1">
    <source>
        <dbReference type="EMBL" id="SHJ72487.1"/>
    </source>
</evidence>
<protein>
    <submittedName>
        <fullName evidence="1">Uncharacterized protein</fullName>
    </submittedName>
</protein>
<dbReference type="AlphaFoldDB" id="A0A1H0A706"/>
<dbReference type="EMBL" id="FQZZ01000001">
    <property type="protein sequence ID" value="SHJ72487.1"/>
    <property type="molecule type" value="Genomic_DNA"/>
</dbReference>
<dbReference type="RefSeq" id="WP_188129117.1">
    <property type="nucleotide sequence ID" value="NZ_FNIO01000001.1"/>
</dbReference>
<accession>A0A1H0A706</accession>